<dbReference type="PANTHER" id="PTHR23407">
    <property type="entry name" value="ATPASE INHIBITOR/5-FORMYLTETRAHYDROFOLATE CYCLO-LIGASE"/>
    <property type="match status" value="1"/>
</dbReference>
<keyword evidence="2 4" id="KW-0547">Nucleotide-binding</keyword>
<dbReference type="EC" id="6.3.3.2" evidence="4"/>
<dbReference type="Gene3D" id="3.40.50.10420">
    <property type="entry name" value="NagB/RpiA/CoA transferase-like"/>
    <property type="match status" value="1"/>
</dbReference>
<evidence type="ECO:0000256" key="4">
    <source>
        <dbReference type="RuleBase" id="RU361279"/>
    </source>
</evidence>
<dbReference type="Proteomes" id="UP001595817">
    <property type="component" value="Unassembled WGS sequence"/>
</dbReference>
<evidence type="ECO:0000256" key="1">
    <source>
        <dbReference type="ARBA" id="ARBA00010638"/>
    </source>
</evidence>
<evidence type="ECO:0000313" key="6">
    <source>
        <dbReference type="Proteomes" id="UP001595817"/>
    </source>
</evidence>
<gene>
    <name evidence="5" type="ORF">ACFOZY_11900</name>
</gene>
<dbReference type="InterPro" id="IPR037171">
    <property type="entry name" value="NagB/RpiA_transferase-like"/>
</dbReference>
<organism evidence="5 6">
    <name type="scientific">Chungangia koreensis</name>
    <dbReference type="NCBI Taxonomy" id="752657"/>
    <lineage>
        <taxon>Bacteria</taxon>
        <taxon>Bacillati</taxon>
        <taxon>Bacillota</taxon>
        <taxon>Bacilli</taxon>
        <taxon>Lactobacillales</taxon>
        <taxon>Chungangia</taxon>
    </lineage>
</organism>
<keyword evidence="3 4" id="KW-0067">ATP-binding</keyword>
<keyword evidence="4" id="KW-0460">Magnesium</keyword>
<dbReference type="GO" id="GO:0030272">
    <property type="term" value="F:5-formyltetrahydrofolate cyclo-ligase activity"/>
    <property type="evidence" value="ECO:0007669"/>
    <property type="project" value="UniProtKB-EC"/>
</dbReference>
<dbReference type="SUPFAM" id="SSF100950">
    <property type="entry name" value="NagB/RpiA/CoA transferase-like"/>
    <property type="match status" value="1"/>
</dbReference>
<comment type="cofactor">
    <cofactor evidence="4">
        <name>Mg(2+)</name>
        <dbReference type="ChEBI" id="CHEBI:18420"/>
    </cofactor>
</comment>
<keyword evidence="5" id="KW-0436">Ligase</keyword>
<dbReference type="InterPro" id="IPR024185">
    <property type="entry name" value="FTHF_cligase-like_sf"/>
</dbReference>
<dbReference type="Pfam" id="PF01812">
    <property type="entry name" value="5-FTHF_cyc-lig"/>
    <property type="match status" value="1"/>
</dbReference>
<evidence type="ECO:0000256" key="3">
    <source>
        <dbReference type="ARBA" id="ARBA00022840"/>
    </source>
</evidence>
<dbReference type="PIRSF" id="PIRSF006806">
    <property type="entry name" value="FTHF_cligase"/>
    <property type="match status" value="1"/>
</dbReference>
<protein>
    <recommendedName>
        <fullName evidence="4">5-formyltetrahydrofolate cyclo-ligase</fullName>
        <ecNumber evidence="4">6.3.3.2</ecNumber>
    </recommendedName>
</protein>
<evidence type="ECO:0000256" key="2">
    <source>
        <dbReference type="ARBA" id="ARBA00022741"/>
    </source>
</evidence>
<dbReference type="InterPro" id="IPR002698">
    <property type="entry name" value="FTHF_cligase"/>
</dbReference>
<comment type="catalytic activity">
    <reaction evidence="4">
        <text>(6S)-5-formyl-5,6,7,8-tetrahydrofolate + ATP = (6R)-5,10-methenyltetrahydrofolate + ADP + phosphate</text>
        <dbReference type="Rhea" id="RHEA:10488"/>
        <dbReference type="ChEBI" id="CHEBI:30616"/>
        <dbReference type="ChEBI" id="CHEBI:43474"/>
        <dbReference type="ChEBI" id="CHEBI:57455"/>
        <dbReference type="ChEBI" id="CHEBI:57457"/>
        <dbReference type="ChEBI" id="CHEBI:456216"/>
        <dbReference type="EC" id="6.3.3.2"/>
    </reaction>
</comment>
<accession>A0ABV8X5C4</accession>
<comment type="caution">
    <text evidence="5">The sequence shown here is derived from an EMBL/GenBank/DDBJ whole genome shotgun (WGS) entry which is preliminary data.</text>
</comment>
<evidence type="ECO:0000313" key="5">
    <source>
        <dbReference type="EMBL" id="MFC4411122.1"/>
    </source>
</evidence>
<sequence>MSKKQLRKEMLKQLQQMSDDQYWDSSKCIQTRFLTEVDFCPSDLIGVTISRKPEVDTTELIKQLWDTGISVAAPKCDPISRTMQFYRISSFNELETVYMDLKEPDPKRAEMVDVSELTFLIVPGVVFSPSGYRIGFGGGYYDRFLTKYTGPTASLAFDFQLVDNVPFENHDIPVDRLYTEKRIIDSKGEW</sequence>
<dbReference type="PANTHER" id="PTHR23407:SF1">
    <property type="entry name" value="5-FORMYLTETRAHYDROFOLATE CYCLO-LIGASE"/>
    <property type="match status" value="1"/>
</dbReference>
<reference evidence="6" key="1">
    <citation type="journal article" date="2019" name="Int. J. Syst. Evol. Microbiol.">
        <title>The Global Catalogue of Microorganisms (GCM) 10K type strain sequencing project: providing services to taxonomists for standard genome sequencing and annotation.</title>
        <authorList>
            <consortium name="The Broad Institute Genomics Platform"/>
            <consortium name="The Broad Institute Genome Sequencing Center for Infectious Disease"/>
            <person name="Wu L."/>
            <person name="Ma J."/>
        </authorList>
    </citation>
    <scope>NUCLEOTIDE SEQUENCE [LARGE SCALE GENOMIC DNA]</scope>
    <source>
        <strain evidence="6">CCUG 59778</strain>
    </source>
</reference>
<keyword evidence="4" id="KW-0479">Metal-binding</keyword>
<dbReference type="EMBL" id="JBHSEC010000019">
    <property type="protein sequence ID" value="MFC4411122.1"/>
    <property type="molecule type" value="Genomic_DNA"/>
</dbReference>
<name>A0ABV8X5C4_9LACT</name>
<dbReference type="RefSeq" id="WP_378155702.1">
    <property type="nucleotide sequence ID" value="NZ_JBHSEC010000019.1"/>
</dbReference>
<comment type="similarity">
    <text evidence="1 4">Belongs to the 5-formyltetrahydrofolate cyclo-ligase family.</text>
</comment>
<dbReference type="NCBIfam" id="TIGR02727">
    <property type="entry name" value="MTHFS_bact"/>
    <property type="match status" value="1"/>
</dbReference>
<proteinExistence type="inferred from homology"/>
<keyword evidence="6" id="KW-1185">Reference proteome</keyword>